<evidence type="ECO:0000313" key="1">
    <source>
        <dbReference type="EMBL" id="ABS56844.1"/>
    </source>
</evidence>
<dbReference type="HOGENOM" id="CLU_728834_0_0_2"/>
<proteinExistence type="predicted"/>
<sequence length="379" mass="43942">MSHSYLVRYSVKTNFKLKTRVDFNFPICSMTIYDSIGPIEDKCRWLHCCKVDVIISSEKIESAIDDALVFFDAAIGLISLQLVTPTDVPIFEKAIEWDDGIHDREFIQNTVLPHNLGKVREFDPEKFGILFSKLNETEIPYRKKFPQRIERAIRWFRMGIFESDHFTKYTCYWLGLEILNPVIKEKYIENITNHSLRHYHRKEKPTELINLAGIKYLLMEIQGKSYNEWVEIKEIRDSIVHGNKSLELIKTIVTNYLSTLEESLLTGIYECIGLSKAEIYKLIRPGYPRPSKTETRLIATLINADKKSMDMTYLPELILQSSEQAQTDVPNGYEKTLTVRYTLKNSHGPCNVSGIMLVGSSDPEMKKRKFECSADVFKK</sequence>
<accession>A7IAT3</accession>
<dbReference type="AlphaFoldDB" id="A7IAT3"/>
<protein>
    <submittedName>
        <fullName evidence="1">Uncharacterized protein</fullName>
    </submittedName>
</protein>
<keyword evidence="2" id="KW-1185">Reference proteome</keyword>
<gene>
    <name evidence="1" type="ordered locus">Mboo_2330</name>
</gene>
<name>A7IAT3_METB6</name>
<evidence type="ECO:0000313" key="2">
    <source>
        <dbReference type="Proteomes" id="UP000002408"/>
    </source>
</evidence>
<reference evidence="2" key="1">
    <citation type="journal article" date="2015" name="Microbiology">
        <title>Genome of Methanoregula boonei 6A8 reveals adaptations to oligotrophic peatland environments.</title>
        <authorList>
            <person name="Braeuer S."/>
            <person name="Cadillo-Quiroz H."/>
            <person name="Kyrpides N."/>
            <person name="Woyke T."/>
            <person name="Goodwin L."/>
            <person name="Detter C."/>
            <person name="Podell S."/>
            <person name="Yavitt J.B."/>
            <person name="Zinder S.H."/>
        </authorList>
    </citation>
    <scope>NUCLEOTIDE SEQUENCE [LARGE SCALE GENOMIC DNA]</scope>
    <source>
        <strain evidence="2">DSM 21154 / JCM 14090 / 6A8</strain>
    </source>
</reference>
<dbReference type="Proteomes" id="UP000002408">
    <property type="component" value="Chromosome"/>
</dbReference>
<dbReference type="EMBL" id="CP000780">
    <property type="protein sequence ID" value="ABS56844.1"/>
    <property type="molecule type" value="Genomic_DNA"/>
</dbReference>
<organism evidence="1 2">
    <name type="scientific">Methanoregula boonei (strain DSM 21154 / JCM 14090 / 6A8)</name>
    <dbReference type="NCBI Taxonomy" id="456442"/>
    <lineage>
        <taxon>Archaea</taxon>
        <taxon>Methanobacteriati</taxon>
        <taxon>Methanobacteriota</taxon>
        <taxon>Stenosarchaea group</taxon>
        <taxon>Methanomicrobia</taxon>
        <taxon>Methanomicrobiales</taxon>
        <taxon>Methanoregulaceae</taxon>
        <taxon>Methanoregula</taxon>
    </lineage>
</organism>
<dbReference type="KEGG" id="mbn:Mboo_2330"/>